<gene>
    <name evidence="1" type="ORF">GCM10023165_45260</name>
</gene>
<comment type="caution">
    <text evidence="1">The sequence shown here is derived from an EMBL/GenBank/DDBJ whole genome shotgun (WGS) entry which is preliminary data.</text>
</comment>
<keyword evidence="2" id="KW-1185">Reference proteome</keyword>
<dbReference type="EMBL" id="BAABGJ010000080">
    <property type="protein sequence ID" value="GAA4354228.1"/>
    <property type="molecule type" value="Genomic_DNA"/>
</dbReference>
<dbReference type="Proteomes" id="UP001500975">
    <property type="component" value="Unassembled WGS sequence"/>
</dbReference>
<dbReference type="RefSeq" id="WP_345540802.1">
    <property type="nucleotide sequence ID" value="NZ_BAABGJ010000080.1"/>
</dbReference>
<reference evidence="2" key="1">
    <citation type="journal article" date="2019" name="Int. J. Syst. Evol. Microbiol.">
        <title>The Global Catalogue of Microorganisms (GCM) 10K type strain sequencing project: providing services to taxonomists for standard genome sequencing and annotation.</title>
        <authorList>
            <consortium name="The Broad Institute Genomics Platform"/>
            <consortium name="The Broad Institute Genome Sequencing Center for Infectious Disease"/>
            <person name="Wu L."/>
            <person name="Ma J."/>
        </authorList>
    </citation>
    <scope>NUCLEOTIDE SEQUENCE [LARGE SCALE GENOMIC DNA]</scope>
    <source>
        <strain evidence="2">JCM 17804</strain>
    </source>
</reference>
<name>A0ABP8I9I4_9BURK</name>
<organism evidence="1 2">
    <name type="scientific">Variovorax defluvii</name>
    <dbReference type="NCBI Taxonomy" id="913761"/>
    <lineage>
        <taxon>Bacteria</taxon>
        <taxon>Pseudomonadati</taxon>
        <taxon>Pseudomonadota</taxon>
        <taxon>Betaproteobacteria</taxon>
        <taxon>Burkholderiales</taxon>
        <taxon>Comamonadaceae</taxon>
        <taxon>Variovorax</taxon>
    </lineage>
</organism>
<evidence type="ECO:0000313" key="2">
    <source>
        <dbReference type="Proteomes" id="UP001500975"/>
    </source>
</evidence>
<sequence>MAESSGSPPIRKPTARWLRWPRVLLALLCVLMLGPVGVLAFGKLGVTVARDEGLELNLLGLGLGFGVDVDDMALRVPGFGRLP</sequence>
<evidence type="ECO:0000313" key="1">
    <source>
        <dbReference type="EMBL" id="GAA4354228.1"/>
    </source>
</evidence>
<accession>A0ABP8I9I4</accession>
<proteinExistence type="predicted"/>
<protein>
    <submittedName>
        <fullName evidence="1">Uncharacterized protein</fullName>
    </submittedName>
</protein>